<proteinExistence type="predicted"/>
<dbReference type="AlphaFoldDB" id="A0A7J7H244"/>
<reference evidence="1 2" key="2">
    <citation type="submission" date="2020-07" db="EMBL/GenBank/DDBJ databases">
        <title>Genome assembly of wild tea tree DASZ reveals pedigree and selection history of tea varieties.</title>
        <authorList>
            <person name="Zhang W."/>
        </authorList>
    </citation>
    <scope>NUCLEOTIDE SEQUENCE [LARGE SCALE GENOMIC DNA]</scope>
    <source>
        <strain evidence="2">cv. G240</strain>
        <tissue evidence="1">Leaf</tissue>
    </source>
</reference>
<reference evidence="2" key="1">
    <citation type="journal article" date="2020" name="Nat. Commun.">
        <title>Genome assembly of wild tea tree DASZ reveals pedigree and selection history of tea varieties.</title>
        <authorList>
            <person name="Zhang W."/>
            <person name="Zhang Y."/>
            <person name="Qiu H."/>
            <person name="Guo Y."/>
            <person name="Wan H."/>
            <person name="Zhang X."/>
            <person name="Scossa F."/>
            <person name="Alseekh S."/>
            <person name="Zhang Q."/>
            <person name="Wang P."/>
            <person name="Xu L."/>
            <person name="Schmidt M.H."/>
            <person name="Jia X."/>
            <person name="Li D."/>
            <person name="Zhu A."/>
            <person name="Guo F."/>
            <person name="Chen W."/>
            <person name="Ni D."/>
            <person name="Usadel B."/>
            <person name="Fernie A.R."/>
            <person name="Wen W."/>
        </authorList>
    </citation>
    <scope>NUCLEOTIDE SEQUENCE [LARGE SCALE GENOMIC DNA]</scope>
    <source>
        <strain evidence="2">cv. G240</strain>
    </source>
</reference>
<dbReference type="Proteomes" id="UP000593564">
    <property type="component" value="Unassembled WGS sequence"/>
</dbReference>
<evidence type="ECO:0000313" key="1">
    <source>
        <dbReference type="EMBL" id="KAF5947043.1"/>
    </source>
</evidence>
<evidence type="ECO:0000313" key="2">
    <source>
        <dbReference type="Proteomes" id="UP000593564"/>
    </source>
</evidence>
<protein>
    <submittedName>
        <fullName evidence="1">Uncharacterized protein</fullName>
    </submittedName>
</protein>
<gene>
    <name evidence="1" type="ORF">HYC85_017271</name>
</gene>
<keyword evidence="2" id="KW-1185">Reference proteome</keyword>
<comment type="caution">
    <text evidence="1">The sequence shown here is derived from an EMBL/GenBank/DDBJ whole genome shotgun (WGS) entry which is preliminary data.</text>
</comment>
<dbReference type="EMBL" id="JACBKZ010000007">
    <property type="protein sequence ID" value="KAF5947043.1"/>
    <property type="molecule type" value="Genomic_DNA"/>
</dbReference>
<name>A0A7J7H244_CAMSI</name>
<sequence>MIWLTLFLQPIEEVENSQPQVKLLLFQHYSARISSIPIFSPPPPSPMFTLEDRSDFSPEFEITDYPMSLESKLGLRILSGDRRW</sequence>
<accession>A0A7J7H244</accession>
<organism evidence="1 2">
    <name type="scientific">Camellia sinensis</name>
    <name type="common">Tea plant</name>
    <name type="synonym">Thea sinensis</name>
    <dbReference type="NCBI Taxonomy" id="4442"/>
    <lineage>
        <taxon>Eukaryota</taxon>
        <taxon>Viridiplantae</taxon>
        <taxon>Streptophyta</taxon>
        <taxon>Embryophyta</taxon>
        <taxon>Tracheophyta</taxon>
        <taxon>Spermatophyta</taxon>
        <taxon>Magnoliopsida</taxon>
        <taxon>eudicotyledons</taxon>
        <taxon>Gunneridae</taxon>
        <taxon>Pentapetalae</taxon>
        <taxon>asterids</taxon>
        <taxon>Ericales</taxon>
        <taxon>Theaceae</taxon>
        <taxon>Camellia</taxon>
    </lineage>
</organism>